<dbReference type="GO" id="GO:0008270">
    <property type="term" value="F:zinc ion binding"/>
    <property type="evidence" value="ECO:0007669"/>
    <property type="project" value="InterPro"/>
</dbReference>
<dbReference type="STRING" id="58114.SAMN05216270_101262"/>
<dbReference type="InterPro" id="IPR020843">
    <property type="entry name" value="ER"/>
</dbReference>
<dbReference type="PANTHER" id="PTHR11695:SF294">
    <property type="entry name" value="RETICULON-4-INTERACTING PROTEIN 1, MITOCHONDRIAL"/>
    <property type="match status" value="1"/>
</dbReference>
<dbReference type="InterPro" id="IPR050700">
    <property type="entry name" value="YIM1/Zinc_Alcohol_DH_Fams"/>
</dbReference>
<dbReference type="SUPFAM" id="SSF51735">
    <property type="entry name" value="NAD(P)-binding Rossmann-fold domains"/>
    <property type="match status" value="1"/>
</dbReference>
<keyword evidence="4" id="KW-1185">Reference proteome</keyword>
<dbReference type="AlphaFoldDB" id="A0A1G6R2V0"/>
<organism evidence="3 4">
    <name type="scientific">Glycomyces harbinensis</name>
    <dbReference type="NCBI Taxonomy" id="58114"/>
    <lineage>
        <taxon>Bacteria</taxon>
        <taxon>Bacillati</taxon>
        <taxon>Actinomycetota</taxon>
        <taxon>Actinomycetes</taxon>
        <taxon>Glycomycetales</taxon>
        <taxon>Glycomycetaceae</taxon>
        <taxon>Glycomyces</taxon>
    </lineage>
</organism>
<name>A0A1G6R2V0_9ACTN</name>
<sequence>MKAVRYHSYGDSDVLVLEEAEQPKAGPGRVVLKVAGAAFNPVDTAIRSGGFQQIAPVAFPHTPGIDASGVITEIGEGVAGWNLGDAVIANLPMSAPGPSAEYVAAPADALAAAPKSIPLADASALPATGLTAWQGLFEHANLQAGQRLLVNGAGGGVGGLAVQLAKRAGAEVTATASARSADRVEAAGADRIVDYTAVPVAEALEGERFDAVFHLVYATPEEVERLVGLVADGGVFVTTTGPAPEGVGRGVRAAQMFMHSDAAKLAELAALVDAGELTVDVAERLPLAELPSVHDRAAAGGLAGKTVLVP</sequence>
<dbReference type="EMBL" id="FNAD01000001">
    <property type="protein sequence ID" value="SDC98942.1"/>
    <property type="molecule type" value="Genomic_DNA"/>
</dbReference>
<dbReference type="Gene3D" id="3.90.180.10">
    <property type="entry name" value="Medium-chain alcohol dehydrogenases, catalytic domain"/>
    <property type="match status" value="1"/>
</dbReference>
<dbReference type="PANTHER" id="PTHR11695">
    <property type="entry name" value="ALCOHOL DEHYDROGENASE RELATED"/>
    <property type="match status" value="1"/>
</dbReference>
<evidence type="ECO:0000259" key="2">
    <source>
        <dbReference type="SMART" id="SM00829"/>
    </source>
</evidence>
<dbReference type="OrthoDB" id="9801186at2"/>
<dbReference type="InterPro" id="IPR013154">
    <property type="entry name" value="ADH-like_N"/>
</dbReference>
<evidence type="ECO:0000256" key="1">
    <source>
        <dbReference type="ARBA" id="ARBA00023002"/>
    </source>
</evidence>
<dbReference type="InterPro" id="IPR036291">
    <property type="entry name" value="NAD(P)-bd_dom_sf"/>
</dbReference>
<evidence type="ECO:0000313" key="4">
    <source>
        <dbReference type="Proteomes" id="UP000198949"/>
    </source>
</evidence>
<dbReference type="PROSITE" id="PS01162">
    <property type="entry name" value="QOR_ZETA_CRYSTAL"/>
    <property type="match status" value="1"/>
</dbReference>
<dbReference type="InterPro" id="IPR002364">
    <property type="entry name" value="Quin_OxRdtase/zeta-crystal_CS"/>
</dbReference>
<dbReference type="Gene3D" id="3.40.50.720">
    <property type="entry name" value="NAD(P)-binding Rossmann-like Domain"/>
    <property type="match status" value="1"/>
</dbReference>
<accession>A0A1G6R2V0</accession>
<dbReference type="SMART" id="SM00829">
    <property type="entry name" value="PKS_ER"/>
    <property type="match status" value="1"/>
</dbReference>
<dbReference type="SUPFAM" id="SSF50129">
    <property type="entry name" value="GroES-like"/>
    <property type="match status" value="1"/>
</dbReference>
<evidence type="ECO:0000313" key="3">
    <source>
        <dbReference type="EMBL" id="SDC98942.1"/>
    </source>
</evidence>
<feature type="domain" description="Enoyl reductase (ER)" evidence="2">
    <location>
        <begin position="10"/>
        <end position="308"/>
    </location>
</feature>
<dbReference type="RefSeq" id="WP_091027336.1">
    <property type="nucleotide sequence ID" value="NZ_FNAD01000001.1"/>
</dbReference>
<protein>
    <submittedName>
        <fullName evidence="3">NADPH:quinone reductase</fullName>
    </submittedName>
</protein>
<reference evidence="4" key="1">
    <citation type="submission" date="2016-10" db="EMBL/GenBank/DDBJ databases">
        <authorList>
            <person name="Varghese N."/>
            <person name="Submissions S."/>
        </authorList>
    </citation>
    <scope>NUCLEOTIDE SEQUENCE [LARGE SCALE GENOMIC DNA]</scope>
    <source>
        <strain evidence="4">CGMCC 4.3516</strain>
    </source>
</reference>
<dbReference type="CDD" id="cd05289">
    <property type="entry name" value="MDR_like_2"/>
    <property type="match status" value="1"/>
</dbReference>
<dbReference type="InterPro" id="IPR011032">
    <property type="entry name" value="GroES-like_sf"/>
</dbReference>
<dbReference type="Pfam" id="PF13602">
    <property type="entry name" value="ADH_zinc_N_2"/>
    <property type="match status" value="1"/>
</dbReference>
<keyword evidence="1" id="KW-0560">Oxidoreductase</keyword>
<dbReference type="Proteomes" id="UP000198949">
    <property type="component" value="Unassembled WGS sequence"/>
</dbReference>
<gene>
    <name evidence="3" type="ORF">SAMN05216270_101262</name>
</gene>
<proteinExistence type="predicted"/>
<dbReference type="GO" id="GO:0016491">
    <property type="term" value="F:oxidoreductase activity"/>
    <property type="evidence" value="ECO:0007669"/>
    <property type="project" value="UniProtKB-KW"/>
</dbReference>
<dbReference type="Pfam" id="PF08240">
    <property type="entry name" value="ADH_N"/>
    <property type="match status" value="1"/>
</dbReference>